<dbReference type="GO" id="GO:0090575">
    <property type="term" value="C:RNA polymerase II transcription regulator complex"/>
    <property type="evidence" value="ECO:0007669"/>
    <property type="project" value="TreeGrafter"/>
</dbReference>
<organism evidence="5 6">
    <name type="scientific">Stephania yunnanensis</name>
    <dbReference type="NCBI Taxonomy" id="152371"/>
    <lineage>
        <taxon>Eukaryota</taxon>
        <taxon>Viridiplantae</taxon>
        <taxon>Streptophyta</taxon>
        <taxon>Embryophyta</taxon>
        <taxon>Tracheophyta</taxon>
        <taxon>Spermatophyta</taxon>
        <taxon>Magnoliopsida</taxon>
        <taxon>Ranunculales</taxon>
        <taxon>Menispermaceae</taxon>
        <taxon>Menispermoideae</taxon>
        <taxon>Cissampelideae</taxon>
        <taxon>Stephania</taxon>
    </lineage>
</organism>
<reference evidence="5 6" key="1">
    <citation type="submission" date="2024-01" db="EMBL/GenBank/DDBJ databases">
        <title>Genome assemblies of Stephania.</title>
        <authorList>
            <person name="Yang L."/>
        </authorList>
    </citation>
    <scope>NUCLEOTIDE SEQUENCE [LARGE SCALE GENOMIC DNA]</scope>
    <source>
        <strain evidence="5">YNDBR</strain>
        <tissue evidence="5">Leaf</tissue>
    </source>
</reference>
<dbReference type="PANTHER" id="PTHR13935:SF90">
    <property type="entry name" value="TRANSCRIPTION FACTOR BHLH162"/>
    <property type="match status" value="1"/>
</dbReference>
<gene>
    <name evidence="5" type="ORF">Syun_027487</name>
</gene>
<dbReference type="InterPro" id="IPR036638">
    <property type="entry name" value="HLH_DNA-bd_sf"/>
</dbReference>
<proteinExistence type="predicted"/>
<sequence length="188" mass="21305">MEMESLQEYGLSKCSYDRKTLEKKRRNKIKTLCSDLNNVLTSHNHAKETISMLEQIDEAVTYIKNLEEKLKKLREKKECLMRNDQEKSRAKNAGCGNVVMEGRAAEFKVRRTGSALEVIVISGSDSQSIFFEIIRVVHEEGANVVNASFCAVNDNIVHTIHSEVEESAFGDGVSRITRRLNNLIDELV</sequence>
<evidence type="ECO:0000256" key="3">
    <source>
        <dbReference type="SAM" id="Coils"/>
    </source>
</evidence>
<comment type="caution">
    <text evidence="5">The sequence shown here is derived from an EMBL/GenBank/DDBJ whole genome shotgun (WGS) entry which is preliminary data.</text>
</comment>
<dbReference type="GO" id="GO:0046983">
    <property type="term" value="F:protein dimerization activity"/>
    <property type="evidence" value="ECO:0007669"/>
    <property type="project" value="InterPro"/>
</dbReference>
<dbReference type="PANTHER" id="PTHR13935">
    <property type="entry name" value="ACHAETE-SCUTE TRANSCRIPTION FACTOR-RELATED"/>
    <property type="match status" value="1"/>
</dbReference>
<evidence type="ECO:0000313" key="5">
    <source>
        <dbReference type="EMBL" id="KAK9092576.1"/>
    </source>
</evidence>
<evidence type="ECO:0000259" key="4">
    <source>
        <dbReference type="Pfam" id="PF00010"/>
    </source>
</evidence>
<dbReference type="SUPFAM" id="SSF47459">
    <property type="entry name" value="HLH, helix-loop-helix DNA-binding domain"/>
    <property type="match status" value="1"/>
</dbReference>
<evidence type="ECO:0000313" key="6">
    <source>
        <dbReference type="Proteomes" id="UP001420932"/>
    </source>
</evidence>
<feature type="domain" description="BHLH" evidence="4">
    <location>
        <begin position="20"/>
        <end position="67"/>
    </location>
</feature>
<keyword evidence="1" id="KW-0805">Transcription regulation</keyword>
<feature type="coiled-coil region" evidence="3">
    <location>
        <begin position="56"/>
        <end position="83"/>
    </location>
</feature>
<dbReference type="GO" id="GO:0000977">
    <property type="term" value="F:RNA polymerase II transcription regulatory region sequence-specific DNA binding"/>
    <property type="evidence" value="ECO:0007669"/>
    <property type="project" value="TreeGrafter"/>
</dbReference>
<dbReference type="InterPro" id="IPR011598">
    <property type="entry name" value="bHLH_dom"/>
</dbReference>
<keyword evidence="6" id="KW-1185">Reference proteome</keyword>
<evidence type="ECO:0000256" key="1">
    <source>
        <dbReference type="ARBA" id="ARBA00023015"/>
    </source>
</evidence>
<accession>A0AAP0EFS3</accession>
<protein>
    <recommendedName>
        <fullName evidence="4">BHLH domain-containing protein</fullName>
    </recommendedName>
</protein>
<name>A0AAP0EFS3_9MAGN</name>
<keyword evidence="3" id="KW-0175">Coiled coil</keyword>
<dbReference type="AlphaFoldDB" id="A0AAP0EFS3"/>
<evidence type="ECO:0000256" key="2">
    <source>
        <dbReference type="ARBA" id="ARBA00023163"/>
    </source>
</evidence>
<keyword evidence="2" id="KW-0804">Transcription</keyword>
<dbReference type="GO" id="GO:0000981">
    <property type="term" value="F:DNA-binding transcription factor activity, RNA polymerase II-specific"/>
    <property type="evidence" value="ECO:0007669"/>
    <property type="project" value="TreeGrafter"/>
</dbReference>
<dbReference type="Pfam" id="PF00010">
    <property type="entry name" value="HLH"/>
    <property type="match status" value="1"/>
</dbReference>
<dbReference type="InterPro" id="IPR015660">
    <property type="entry name" value="MASH1/Ascl1a-like"/>
</dbReference>
<dbReference type="EMBL" id="JBBNAF010000012">
    <property type="protein sequence ID" value="KAK9092576.1"/>
    <property type="molecule type" value="Genomic_DNA"/>
</dbReference>
<dbReference type="Gene3D" id="4.10.280.10">
    <property type="entry name" value="Helix-loop-helix DNA-binding domain"/>
    <property type="match status" value="1"/>
</dbReference>
<dbReference type="Proteomes" id="UP001420932">
    <property type="component" value="Unassembled WGS sequence"/>
</dbReference>